<evidence type="ECO:0000256" key="1">
    <source>
        <dbReference type="SAM" id="Phobius"/>
    </source>
</evidence>
<reference evidence="2" key="1">
    <citation type="journal article" date="2014" name="Genome Announc.">
        <title>Draft Genome Sequences of Three Alkaliphilic Bacillus Strains, Bacillus wakoensis JCM 9140T, Bacillus akibai JCM 9157T, and Bacillus hemicellulosilyticus JCM 9152T.</title>
        <authorList>
            <person name="Yuki M."/>
            <person name="Oshima K."/>
            <person name="Suda W."/>
            <person name="Oshida Y."/>
            <person name="Kitamura K."/>
            <person name="Iida T."/>
            <person name="Hattori M."/>
            <person name="Ohkuma M."/>
        </authorList>
    </citation>
    <scope>NUCLEOTIDE SEQUENCE [LARGE SCALE GENOMIC DNA]</scope>
    <source>
        <strain evidence="2">JCM 9140</strain>
    </source>
</reference>
<organism evidence="2 3">
    <name type="scientific">Halalkalibacter wakoensis JCM 9140</name>
    <dbReference type="NCBI Taxonomy" id="1236970"/>
    <lineage>
        <taxon>Bacteria</taxon>
        <taxon>Bacillati</taxon>
        <taxon>Bacillota</taxon>
        <taxon>Bacilli</taxon>
        <taxon>Bacillales</taxon>
        <taxon>Bacillaceae</taxon>
        <taxon>Halalkalibacter</taxon>
    </lineage>
</organism>
<feature type="transmembrane region" description="Helical" evidence="1">
    <location>
        <begin position="123"/>
        <end position="152"/>
    </location>
</feature>
<sequence length="233" mass="26734">MSIKTKFINSNALKLLAVIAMVVDHASIWLVPDDTTLAIFARGFGRLAAPIIGYMIAEGYFYTSNKQKYLKRLFIFALISHFPFVMYFGLEWWQGTSVIWGLFMGLVALAISQTTYISRLIKVMIIALCCLLAWTADWNYILVLWILFFGIYKGQFKMQMISFAFIGTVFYILPGISLGMDYAFHFGILLAIPFLALYNGERGKSSALIKWGFYVFYPAHLLVLYILRYFIFA</sequence>
<protein>
    <submittedName>
        <fullName evidence="2">Uncharacterized protein</fullName>
    </submittedName>
</protein>
<keyword evidence="1" id="KW-1133">Transmembrane helix</keyword>
<feature type="transmembrane region" description="Helical" evidence="1">
    <location>
        <begin position="92"/>
        <end position="111"/>
    </location>
</feature>
<accession>W4Q8D0</accession>
<dbReference type="EMBL" id="BAUT01000096">
    <property type="protein sequence ID" value="GAE28326.1"/>
    <property type="molecule type" value="Genomic_DNA"/>
</dbReference>
<keyword evidence="1" id="KW-0812">Transmembrane</keyword>
<feature type="transmembrane region" description="Helical" evidence="1">
    <location>
        <begin position="37"/>
        <end position="57"/>
    </location>
</feature>
<proteinExistence type="predicted"/>
<evidence type="ECO:0000313" key="3">
    <source>
        <dbReference type="Proteomes" id="UP000018890"/>
    </source>
</evidence>
<dbReference type="OrthoDB" id="9781069at2"/>
<feature type="transmembrane region" description="Helical" evidence="1">
    <location>
        <begin position="12"/>
        <end position="31"/>
    </location>
</feature>
<feature type="transmembrane region" description="Helical" evidence="1">
    <location>
        <begin position="182"/>
        <end position="199"/>
    </location>
</feature>
<dbReference type="Pfam" id="PF05857">
    <property type="entry name" value="TraX"/>
    <property type="match status" value="1"/>
</dbReference>
<name>W4Q8D0_9BACI</name>
<comment type="caution">
    <text evidence="2">The sequence shown here is derived from an EMBL/GenBank/DDBJ whole genome shotgun (WGS) entry which is preliminary data.</text>
</comment>
<dbReference type="InterPro" id="IPR008875">
    <property type="entry name" value="TraX"/>
</dbReference>
<evidence type="ECO:0000313" key="2">
    <source>
        <dbReference type="EMBL" id="GAE28326.1"/>
    </source>
</evidence>
<dbReference type="STRING" id="1236970.JCM9140_4543"/>
<dbReference type="RefSeq" id="WP_052002432.1">
    <property type="nucleotide sequence ID" value="NZ_BAUT01000096.1"/>
</dbReference>
<dbReference type="AlphaFoldDB" id="W4Q8D0"/>
<feature type="transmembrane region" description="Helical" evidence="1">
    <location>
        <begin position="158"/>
        <end position="175"/>
    </location>
</feature>
<keyword evidence="3" id="KW-1185">Reference proteome</keyword>
<feature type="transmembrane region" description="Helical" evidence="1">
    <location>
        <begin position="69"/>
        <end position="86"/>
    </location>
</feature>
<gene>
    <name evidence="2" type="ORF">JCM9140_4543</name>
</gene>
<dbReference type="Proteomes" id="UP000018890">
    <property type="component" value="Unassembled WGS sequence"/>
</dbReference>
<feature type="transmembrane region" description="Helical" evidence="1">
    <location>
        <begin position="211"/>
        <end position="231"/>
    </location>
</feature>
<keyword evidence="1" id="KW-0472">Membrane</keyword>